<keyword evidence="1" id="KW-0472">Membrane</keyword>
<evidence type="ECO:0000256" key="1">
    <source>
        <dbReference type="SAM" id="Phobius"/>
    </source>
</evidence>
<keyword evidence="1" id="KW-1133">Transmembrane helix</keyword>
<dbReference type="Proteomes" id="UP000005275">
    <property type="component" value="Chromosome"/>
</dbReference>
<dbReference type="EMBL" id="CP007031">
    <property type="protein sequence ID" value="AHF05597.1"/>
    <property type="molecule type" value="Genomic_DNA"/>
</dbReference>
<dbReference type="AlphaFoldDB" id="W0E4C0"/>
<name>W0E4C0_MARPU</name>
<accession>W0E4C0</accession>
<evidence type="ECO:0000313" key="3">
    <source>
        <dbReference type="Proteomes" id="UP000005275"/>
    </source>
</evidence>
<evidence type="ECO:0000313" key="2">
    <source>
        <dbReference type="EMBL" id="AHF05597.1"/>
    </source>
</evidence>
<organism evidence="2 3">
    <name type="scientific">Marichromatium purpuratum 984</name>
    <dbReference type="NCBI Taxonomy" id="765910"/>
    <lineage>
        <taxon>Bacteria</taxon>
        <taxon>Pseudomonadati</taxon>
        <taxon>Pseudomonadota</taxon>
        <taxon>Gammaproteobacteria</taxon>
        <taxon>Chromatiales</taxon>
        <taxon>Chromatiaceae</taxon>
        <taxon>Marichromatium</taxon>
    </lineage>
</organism>
<reference evidence="2 3" key="1">
    <citation type="submission" date="2013-12" db="EMBL/GenBank/DDBJ databases">
        <authorList>
            <consortium name="DOE Joint Genome Institute"/>
            <person name="Bryant D.A."/>
            <person name="Huntemann M."/>
            <person name="Han J."/>
            <person name="Chen A."/>
            <person name="Kyrpides N."/>
            <person name="Mavromatis K."/>
            <person name="Markowitz V."/>
            <person name="Palaniappan K."/>
            <person name="Ivanova N."/>
            <person name="Schaumberg A."/>
            <person name="Pati A."/>
            <person name="Liolios K."/>
            <person name="Nordberg H.P."/>
            <person name="Cantor M.N."/>
            <person name="Hua S.X."/>
            <person name="Woyke T."/>
        </authorList>
    </citation>
    <scope>NUCLEOTIDE SEQUENCE [LARGE SCALE GENOMIC DNA]</scope>
    <source>
        <strain evidence="2 3">984</strain>
    </source>
</reference>
<gene>
    <name evidence="2" type="ORF">MARPU_13055</name>
</gene>
<sequence>MPLGPSFDGQSSRISSNFSNLFKAAVFFILILDIYMLSKLLPRFR</sequence>
<feature type="transmembrane region" description="Helical" evidence="1">
    <location>
        <begin position="20"/>
        <end position="38"/>
    </location>
</feature>
<dbReference type="KEGG" id="mpur:MARPU_13055"/>
<keyword evidence="1" id="KW-0812">Transmembrane</keyword>
<keyword evidence="3" id="KW-1185">Reference proteome</keyword>
<proteinExistence type="predicted"/>
<dbReference type="HOGENOM" id="CLU_3201820_0_0_6"/>
<protein>
    <submittedName>
        <fullName evidence="2">Uncharacterized protein</fullName>
    </submittedName>
</protein>